<feature type="compositionally biased region" description="Pro residues" evidence="2">
    <location>
        <begin position="201"/>
        <end position="213"/>
    </location>
</feature>
<evidence type="ECO:0000313" key="4">
    <source>
        <dbReference type="Proteomes" id="UP001164746"/>
    </source>
</evidence>
<evidence type="ECO:0000256" key="1">
    <source>
        <dbReference type="SAM" id="Coils"/>
    </source>
</evidence>
<organism evidence="3 4">
    <name type="scientific">Mya arenaria</name>
    <name type="common">Soft-shell clam</name>
    <dbReference type="NCBI Taxonomy" id="6604"/>
    <lineage>
        <taxon>Eukaryota</taxon>
        <taxon>Metazoa</taxon>
        <taxon>Spiralia</taxon>
        <taxon>Lophotrochozoa</taxon>
        <taxon>Mollusca</taxon>
        <taxon>Bivalvia</taxon>
        <taxon>Autobranchia</taxon>
        <taxon>Heteroconchia</taxon>
        <taxon>Euheterodonta</taxon>
        <taxon>Imparidentia</taxon>
        <taxon>Neoheterodontei</taxon>
        <taxon>Myida</taxon>
        <taxon>Myoidea</taxon>
        <taxon>Myidae</taxon>
        <taxon>Mya</taxon>
    </lineage>
</organism>
<dbReference type="Proteomes" id="UP001164746">
    <property type="component" value="Chromosome 15"/>
</dbReference>
<gene>
    <name evidence="3" type="ORF">MAR_012942</name>
</gene>
<feature type="region of interest" description="Disordered" evidence="2">
    <location>
        <begin position="71"/>
        <end position="95"/>
    </location>
</feature>
<reference evidence="3" key="1">
    <citation type="submission" date="2022-11" db="EMBL/GenBank/DDBJ databases">
        <title>Centuries of genome instability and evolution in soft-shell clam transmissible cancer (bioRxiv).</title>
        <authorList>
            <person name="Hart S.F.M."/>
            <person name="Yonemitsu M.A."/>
            <person name="Giersch R.M."/>
            <person name="Beal B.F."/>
            <person name="Arriagada G."/>
            <person name="Davis B.W."/>
            <person name="Ostrander E.A."/>
            <person name="Goff S.P."/>
            <person name="Metzger M.J."/>
        </authorList>
    </citation>
    <scope>NUCLEOTIDE SEQUENCE</scope>
    <source>
        <strain evidence="3">MELC-2E11</strain>
        <tissue evidence="3">Siphon/mantle</tissue>
    </source>
</reference>
<dbReference type="EMBL" id="CP111026">
    <property type="protein sequence ID" value="WAR27238.1"/>
    <property type="molecule type" value="Genomic_DNA"/>
</dbReference>
<accession>A0ABY7FYF5</accession>
<protein>
    <submittedName>
        <fullName evidence="3">Uncharacterized protein</fullName>
    </submittedName>
</protein>
<keyword evidence="1" id="KW-0175">Coiled coil</keyword>
<feature type="coiled-coil region" evidence="1">
    <location>
        <begin position="381"/>
        <end position="408"/>
    </location>
</feature>
<sequence length="447" mass="50270">AAGFTSVGLATVTKGLERTGSEGASELRLSFISTTIDKQLTRVSASRKTHLLNCVSLQQWSLVKVTLRSGRPSNPRFTGERGAHWGSLPGTVSEEELTGESLPGTVSEEELTGGFLPGTVSEEELTGGLTLGEKMASQTSSGGREWKDWVGELFEPIYGATIDDLVAGEKEAENKPRVYERVHMMTLLDEEMRAQKRNPQQGPPQPTTDPKPQPSERPHLQLSQNLDGGQKENEACIWDSSEIGLLRDAYRKLKEDSIEAMVHVRETVKRNEELEKLCAEQKKTINVQKGQLSEARIANKRLKIHVDSLSEEVQYLTAKTGAMEEVIKEVKVEHSDMVKELHENRVTTDKERMQRSRIQMKLDSLKQEALADKLAAEDKIRTQCRKAIHDLKEQVKKLDKELKEEKQKRIVTEKGLKHLRNHFSSLSVQEILPESIVNKDQVGYVQY</sequence>
<feature type="non-terminal residue" evidence="3">
    <location>
        <position position="1"/>
    </location>
</feature>
<proteinExistence type="predicted"/>
<evidence type="ECO:0000313" key="3">
    <source>
        <dbReference type="EMBL" id="WAR27238.1"/>
    </source>
</evidence>
<keyword evidence="4" id="KW-1185">Reference proteome</keyword>
<name>A0ABY7FYF5_MYAAR</name>
<feature type="region of interest" description="Disordered" evidence="2">
    <location>
        <begin position="195"/>
        <end position="229"/>
    </location>
</feature>
<evidence type="ECO:0000256" key="2">
    <source>
        <dbReference type="SAM" id="MobiDB-lite"/>
    </source>
</evidence>
<feature type="coiled-coil region" evidence="1">
    <location>
        <begin position="264"/>
        <end position="312"/>
    </location>
</feature>